<proteinExistence type="inferred from homology"/>
<dbReference type="GO" id="GO:0032040">
    <property type="term" value="C:small-subunit processome"/>
    <property type="evidence" value="ECO:0007669"/>
    <property type="project" value="TreeGrafter"/>
</dbReference>
<feature type="repeat" description="WD" evidence="6">
    <location>
        <begin position="97"/>
        <end position="130"/>
    </location>
</feature>
<dbReference type="FunFam" id="2.130.10.10:FF:000157">
    <property type="entry name" value="WD repeat domain 3"/>
    <property type="match status" value="1"/>
</dbReference>
<feature type="repeat" description="WD" evidence="6">
    <location>
        <begin position="398"/>
        <end position="438"/>
    </location>
</feature>
<comment type="similarity">
    <text evidence="5">Belongs to the WD repeat WDR3/UTP12 family.</text>
</comment>
<evidence type="ECO:0000259" key="8">
    <source>
        <dbReference type="Pfam" id="PF04003"/>
    </source>
</evidence>
<dbReference type="InterPro" id="IPR036322">
    <property type="entry name" value="WD40_repeat_dom_sf"/>
</dbReference>
<reference evidence="9 10" key="1">
    <citation type="journal article" date="2019" name="Nat. Ecol. Evol.">
        <title>Megaphylogeny resolves global patterns of mushroom evolution.</title>
        <authorList>
            <person name="Varga T."/>
            <person name="Krizsan K."/>
            <person name="Foldi C."/>
            <person name="Dima B."/>
            <person name="Sanchez-Garcia M."/>
            <person name="Sanchez-Ramirez S."/>
            <person name="Szollosi G.J."/>
            <person name="Szarkandi J.G."/>
            <person name="Papp V."/>
            <person name="Albert L."/>
            <person name="Andreopoulos W."/>
            <person name="Angelini C."/>
            <person name="Antonin V."/>
            <person name="Barry K.W."/>
            <person name="Bougher N.L."/>
            <person name="Buchanan P."/>
            <person name="Buyck B."/>
            <person name="Bense V."/>
            <person name="Catcheside P."/>
            <person name="Chovatia M."/>
            <person name="Cooper J."/>
            <person name="Damon W."/>
            <person name="Desjardin D."/>
            <person name="Finy P."/>
            <person name="Geml J."/>
            <person name="Haridas S."/>
            <person name="Hughes K."/>
            <person name="Justo A."/>
            <person name="Karasinski D."/>
            <person name="Kautmanova I."/>
            <person name="Kiss B."/>
            <person name="Kocsube S."/>
            <person name="Kotiranta H."/>
            <person name="LaButti K.M."/>
            <person name="Lechner B.E."/>
            <person name="Liimatainen K."/>
            <person name="Lipzen A."/>
            <person name="Lukacs Z."/>
            <person name="Mihaltcheva S."/>
            <person name="Morgado L.N."/>
            <person name="Niskanen T."/>
            <person name="Noordeloos M.E."/>
            <person name="Ohm R.A."/>
            <person name="Ortiz-Santana B."/>
            <person name="Ovrebo C."/>
            <person name="Racz N."/>
            <person name="Riley R."/>
            <person name="Savchenko A."/>
            <person name="Shiryaev A."/>
            <person name="Soop K."/>
            <person name="Spirin V."/>
            <person name="Szebenyi C."/>
            <person name="Tomsovsky M."/>
            <person name="Tulloss R.E."/>
            <person name="Uehling J."/>
            <person name="Grigoriev I.V."/>
            <person name="Vagvolgyi C."/>
            <person name="Papp T."/>
            <person name="Martin F.M."/>
            <person name="Miettinen O."/>
            <person name="Hibbett D.S."/>
            <person name="Nagy L.G."/>
        </authorList>
    </citation>
    <scope>NUCLEOTIDE SEQUENCE [LARGE SCALE GENOMIC DNA]</scope>
    <source>
        <strain evidence="9 10">FP101781</strain>
    </source>
</reference>
<dbReference type="PRINTS" id="PR00320">
    <property type="entry name" value="GPROTEINBRPT"/>
</dbReference>
<dbReference type="STRING" id="71717.A0A4Y7T831"/>
<dbReference type="Pfam" id="PF04003">
    <property type="entry name" value="Utp12"/>
    <property type="match status" value="1"/>
</dbReference>
<dbReference type="AlphaFoldDB" id="A0A4Y7T831"/>
<feature type="repeat" description="WD" evidence="6">
    <location>
        <begin position="617"/>
        <end position="649"/>
    </location>
</feature>
<evidence type="ECO:0000256" key="3">
    <source>
        <dbReference type="ARBA" id="ARBA00022737"/>
    </source>
</evidence>
<feature type="repeat" description="WD" evidence="6">
    <location>
        <begin position="479"/>
        <end position="520"/>
    </location>
</feature>
<sequence length="947" mass="106195">MVQSYLRHGPTQAFGLVCSASSNAIFDGKLAYAPALEDVLVWDVKKGEMRAMWHETGHRAEVTCILRSPQPEFFAVGYADGSVRLWNSTTESVVTVFNGHKKAITALAFDDQGTRLASGSQDTDLIVWDIVAEAGLFRLRGHRDQITAVKFLSTDGSQPSSSKTAAPGLLLTSSKDTFLKLWDLTTHHCIQTVVAHRSEIWSLDVNPEQDLIFTGSGEGEVKAWRVDKEALSEGLKETESGEVVKFIHPITSLPLGSQHRVSQITFHPHQPYVAFQSHDKSIEVFRIRNEEEIKKKMARRKKRKQEKAGKKGAEVTEMDVDQESDEAPFIDKLTPHVVVRASGKVRSFDFSVDGVGQKSVAQLFVALSNNALEIYSIPQPVKSSEAPPEATRSHSVHLPGHRADVRSLCLTSDDRLLASAANGSLKIWNMKTTACIRTMDCPNPVCTTFLPGDRHIAVGTKTGDILVYDVSSSSLIETVKAHTGTVWSLHVRRDGRALVSGSADKDVKFWEFEEKEGNEEFSGKLLSVVHVRTLKMTDDVLSVRYSPDMRFLAVALLDSTVKVFYQDTLKFFLSLYGHKLPVLSMDISDDSKLIVTSSADKNVKIWGLDFGDCHKSIFAHEDSVMQVRFEKGSHYFWTVGKDKMLKYWDGDKFEGIQKLDGHHGEIWALALSHYGNFVVTGSHDKSIRVWEKLDEPLFLEEEREKTLEKLYEDGIAETLNRGDAAIGSGAEGASGETQEAEVSAVTKQTTETLMAGEKIMEALELADTERETFKDYEEAMAKLSEDDAMRLQPPPRNPVLAAYDLEPEAYVLRVVEKVQSTALHDALLVLPFNNVVSLMVYLNIWAEKEWNIPLVSRILFFVLKTHHNQIVANRVMRTILIPLRRHLRAALQRQKDIIGYNLAALQFIKNKNDAERTAQFYEEENWDEEKVKARIAEGKKRKRVVLA</sequence>
<feature type="repeat" description="WD" evidence="6">
    <location>
        <begin position="193"/>
        <end position="227"/>
    </location>
</feature>
<dbReference type="Gene3D" id="2.130.10.10">
    <property type="entry name" value="YVTN repeat-like/Quinoprotein amine dehydrogenase"/>
    <property type="match status" value="4"/>
</dbReference>
<dbReference type="PANTHER" id="PTHR19853">
    <property type="entry name" value="WD REPEAT CONTAINING PROTEIN 3 WDR3"/>
    <property type="match status" value="1"/>
</dbReference>
<evidence type="ECO:0000256" key="2">
    <source>
        <dbReference type="ARBA" id="ARBA00022574"/>
    </source>
</evidence>
<dbReference type="GO" id="GO:0034388">
    <property type="term" value="C:Pwp2p-containing subcomplex of 90S preribosome"/>
    <property type="evidence" value="ECO:0007669"/>
    <property type="project" value="TreeGrafter"/>
</dbReference>
<dbReference type="Pfam" id="PF25173">
    <property type="entry name" value="Beta-prop_WDR3_1st"/>
    <property type="match status" value="1"/>
</dbReference>
<keyword evidence="3" id="KW-0677">Repeat</keyword>
<evidence type="ECO:0000256" key="6">
    <source>
        <dbReference type="PROSITE-ProRule" id="PRU00221"/>
    </source>
</evidence>
<dbReference type="InterPro" id="IPR051570">
    <property type="entry name" value="TBC1_cilium_biogenesis"/>
</dbReference>
<dbReference type="InterPro" id="IPR007148">
    <property type="entry name" value="SSU_processome_Utp12"/>
</dbReference>
<dbReference type="InterPro" id="IPR019775">
    <property type="entry name" value="WD40_repeat_CS"/>
</dbReference>
<dbReference type="SUPFAM" id="SSF50978">
    <property type="entry name" value="WD40 repeat-like"/>
    <property type="match status" value="2"/>
</dbReference>
<accession>A0A4Y7T831</accession>
<dbReference type="CDD" id="cd00200">
    <property type="entry name" value="WD40"/>
    <property type="match status" value="2"/>
</dbReference>
<evidence type="ECO:0000313" key="9">
    <source>
        <dbReference type="EMBL" id="TEB30151.1"/>
    </source>
</evidence>
<gene>
    <name evidence="9" type="ORF">FA13DRAFT_1689299</name>
</gene>
<protein>
    <submittedName>
        <fullName evidence="9">WD-repeat-containing protein</fullName>
    </submittedName>
</protein>
<dbReference type="InterPro" id="IPR015943">
    <property type="entry name" value="WD40/YVTN_repeat-like_dom_sf"/>
</dbReference>
<evidence type="ECO:0000256" key="7">
    <source>
        <dbReference type="SAM" id="MobiDB-lite"/>
    </source>
</evidence>
<feature type="repeat" description="WD" evidence="6">
    <location>
        <begin position="55"/>
        <end position="96"/>
    </location>
</feature>
<evidence type="ECO:0000256" key="5">
    <source>
        <dbReference type="ARBA" id="ARBA00038229"/>
    </source>
</evidence>
<dbReference type="GO" id="GO:0030490">
    <property type="term" value="P:maturation of SSU-rRNA"/>
    <property type="evidence" value="ECO:0007669"/>
    <property type="project" value="TreeGrafter"/>
</dbReference>
<feature type="region of interest" description="Disordered" evidence="7">
    <location>
        <begin position="722"/>
        <end position="741"/>
    </location>
</feature>
<feature type="repeat" description="WD" evidence="6">
    <location>
        <begin position="169"/>
        <end position="192"/>
    </location>
</feature>
<feature type="domain" description="Small-subunit processome Utp12" evidence="8">
    <location>
        <begin position="807"/>
        <end position="910"/>
    </location>
</feature>
<dbReference type="SMART" id="SM00320">
    <property type="entry name" value="WD40"/>
    <property type="match status" value="12"/>
</dbReference>
<keyword evidence="4" id="KW-0539">Nucleus</keyword>
<feature type="region of interest" description="Disordered" evidence="7">
    <location>
        <begin position="297"/>
        <end position="320"/>
    </location>
</feature>
<dbReference type="Proteomes" id="UP000298030">
    <property type="component" value="Unassembled WGS sequence"/>
</dbReference>
<comment type="subcellular location">
    <subcellularLocation>
        <location evidence="1">Nucleus</location>
        <location evidence="1">Nucleolus</location>
    </subcellularLocation>
</comment>
<dbReference type="OrthoDB" id="407922at2759"/>
<dbReference type="InterPro" id="IPR020472">
    <property type="entry name" value="WD40_PAC1"/>
</dbReference>
<keyword evidence="10" id="KW-1185">Reference proteome</keyword>
<dbReference type="FunFam" id="2.130.10.10:FF:000178">
    <property type="entry name" value="WD repeat domain 3"/>
    <property type="match status" value="1"/>
</dbReference>
<name>A0A4Y7T831_COPMI</name>
<evidence type="ECO:0000256" key="1">
    <source>
        <dbReference type="ARBA" id="ARBA00004604"/>
    </source>
</evidence>
<dbReference type="Pfam" id="PF25172">
    <property type="entry name" value="Beta-prop_WDR3_2nd"/>
    <property type="match status" value="1"/>
</dbReference>
<evidence type="ECO:0000256" key="4">
    <source>
        <dbReference type="ARBA" id="ARBA00023242"/>
    </source>
</evidence>
<dbReference type="PANTHER" id="PTHR19853:SF0">
    <property type="entry name" value="WD REPEAT-CONTAINING PROTEIN 3"/>
    <property type="match status" value="1"/>
</dbReference>
<comment type="caution">
    <text evidence="9">The sequence shown here is derived from an EMBL/GenBank/DDBJ whole genome shotgun (WGS) entry which is preliminary data.</text>
</comment>
<evidence type="ECO:0000313" key="10">
    <source>
        <dbReference type="Proteomes" id="UP000298030"/>
    </source>
</evidence>
<feature type="repeat" description="WD" evidence="6">
    <location>
        <begin position="659"/>
        <end position="691"/>
    </location>
</feature>
<dbReference type="InterPro" id="IPR001680">
    <property type="entry name" value="WD40_rpt"/>
</dbReference>
<dbReference type="GO" id="GO:0030515">
    <property type="term" value="F:snoRNA binding"/>
    <property type="evidence" value="ECO:0007669"/>
    <property type="project" value="TreeGrafter"/>
</dbReference>
<dbReference type="PROSITE" id="PS50082">
    <property type="entry name" value="WD_REPEATS_2"/>
    <property type="match status" value="9"/>
</dbReference>
<dbReference type="PROSITE" id="PS00678">
    <property type="entry name" value="WD_REPEATS_1"/>
    <property type="match status" value="4"/>
</dbReference>
<keyword evidence="2 6" id="KW-0853">WD repeat</keyword>
<organism evidence="9 10">
    <name type="scientific">Coprinellus micaceus</name>
    <name type="common">Glistening ink-cap mushroom</name>
    <name type="synonym">Coprinus micaceus</name>
    <dbReference type="NCBI Taxonomy" id="71717"/>
    <lineage>
        <taxon>Eukaryota</taxon>
        <taxon>Fungi</taxon>
        <taxon>Dikarya</taxon>
        <taxon>Basidiomycota</taxon>
        <taxon>Agaricomycotina</taxon>
        <taxon>Agaricomycetes</taxon>
        <taxon>Agaricomycetidae</taxon>
        <taxon>Agaricales</taxon>
        <taxon>Agaricineae</taxon>
        <taxon>Psathyrellaceae</taxon>
        <taxon>Coprinellus</taxon>
    </lineage>
</organism>
<dbReference type="EMBL" id="QPFP01000024">
    <property type="protein sequence ID" value="TEB30151.1"/>
    <property type="molecule type" value="Genomic_DNA"/>
</dbReference>
<dbReference type="PROSITE" id="PS50294">
    <property type="entry name" value="WD_REPEATS_REGION"/>
    <property type="match status" value="8"/>
</dbReference>
<feature type="repeat" description="WD" evidence="6">
    <location>
        <begin position="575"/>
        <end position="616"/>
    </location>
</feature>